<dbReference type="AlphaFoldDB" id="A0A5A4U560"/>
<proteinExistence type="predicted"/>
<sequence>MFNILFSEDERYYRALGLVDRIGYKYHFNGMKLYKRDCYELRKYDLFVCAFYTLPHNTILTTKFNSLGIKTVLVCDGIFDVSNSINNQMVKKYSLIQFFPIIQDYFVFPFNQEELIFNSKVEVVKYMPKRILSNTVKIPLPSENKILITTANTAYFTHKEFERLIELLNGIIHVLIDRKVDFCVRIFDDKILQKVKDIYPNAINDIYDSFEQTLERYTSVITTPSSIVITSMYHNRSVGQLIYRDTPQIMFSGWLFPSVDIFKSSFSEFYEQNVNRMLLQQSFIDGYLKNSNDLTEALSNIILHKNETHIKYIEHINQQQFNMLNSVFNVNFEFFVRKLYNKLKKKSSFKKIREFLR</sequence>
<protein>
    <recommendedName>
        <fullName evidence="2">Polysaccharide pyruvyl transferase domain-containing protein</fullName>
    </recommendedName>
</protein>
<accession>A0A5A4U560</accession>
<dbReference type="EMBL" id="LC494358">
    <property type="protein sequence ID" value="BBM63187.1"/>
    <property type="molecule type" value="Genomic_DNA"/>
</dbReference>
<organism evidence="1">
    <name type="scientific">Escherichia albertii</name>
    <dbReference type="NCBI Taxonomy" id="208962"/>
    <lineage>
        <taxon>Bacteria</taxon>
        <taxon>Pseudomonadati</taxon>
        <taxon>Pseudomonadota</taxon>
        <taxon>Gammaproteobacteria</taxon>
        <taxon>Enterobacterales</taxon>
        <taxon>Enterobacteriaceae</taxon>
        <taxon>Escherichia</taxon>
    </lineage>
</organism>
<name>A0A5A4U560_ESCAL</name>
<evidence type="ECO:0000313" key="1">
    <source>
        <dbReference type="EMBL" id="BBM63187.1"/>
    </source>
</evidence>
<evidence type="ECO:0008006" key="2">
    <source>
        <dbReference type="Google" id="ProtNLM"/>
    </source>
</evidence>
<dbReference type="RefSeq" id="WP_124866037.1">
    <property type="nucleotide sequence ID" value="NZ_BJKW01000057.1"/>
</dbReference>
<reference evidence="1" key="1">
    <citation type="submission" date="2019-07" db="EMBL/GenBank/DDBJ databases">
        <title>Overview of O-antigen diversity of Escherichia albertii, an emerging enteropathogen; genetic structure, serology, and development of O-genotyping method.</title>
        <authorList>
            <person name="Ooka T."/>
            <person name="Seto K."/>
            <person name="Ogura Y."/>
            <person name="Iguchi A."/>
            <person name="Imura N."/>
            <person name="Honda M."/>
            <person name="Etoh Y."/>
            <person name="Ikeda T."/>
            <person name="Sugitani W."/>
            <person name="Konno T."/>
            <person name="Kawano K."/>
            <person name="Kudo Y."/>
            <person name="Murakami K."/>
            <person name="Hayashi T."/>
            <person name="Nishi J."/>
        </authorList>
    </citation>
    <scope>NUCLEOTIDE SEQUENCE</scope>
    <source>
        <strain evidence="1">06-3542</strain>
    </source>
</reference>